<sequence>MTVQIQQHNGASTDHLRCYTKLIALSVLCFAAVACTDGAGGGLGAVVSNELIDPASGATCSEGSNVRIAKNDFETVLSGQCGAVVITGSNGSVNVDHALSIRVEGTEVTVLNEKVETLEAIGSDNTFNMTEVGHATIAGDRNTLLGRNYRQVTFKGQGNSVNTDNEPQLDDQGTGNKVI</sequence>
<dbReference type="EMBL" id="AP014940">
    <property type="protein sequence ID" value="BAV95735.1"/>
    <property type="molecule type" value="Genomic_DNA"/>
</dbReference>
<dbReference type="KEGG" id="lem:LEN_0248"/>
<accession>A0AAU9AJ72</accession>
<dbReference type="Proteomes" id="UP000218824">
    <property type="component" value="Chromosome"/>
</dbReference>
<dbReference type="RefSeq" id="WP_096376333.1">
    <property type="nucleotide sequence ID" value="NZ_AP014940.1"/>
</dbReference>
<evidence type="ECO:0000313" key="3">
    <source>
        <dbReference type="Proteomes" id="UP000218824"/>
    </source>
</evidence>
<dbReference type="InterPro" id="IPR021417">
    <property type="entry name" value="DUF3060"/>
</dbReference>
<dbReference type="Pfam" id="PF11259">
    <property type="entry name" value="DUF3060"/>
    <property type="match status" value="2"/>
</dbReference>
<dbReference type="AlphaFoldDB" id="A0AAU9AJ72"/>
<protein>
    <recommendedName>
        <fullName evidence="4">DUF3060 domain-containing protein</fullName>
    </recommendedName>
</protein>
<feature type="region of interest" description="Disordered" evidence="1">
    <location>
        <begin position="155"/>
        <end position="179"/>
    </location>
</feature>
<evidence type="ECO:0008006" key="4">
    <source>
        <dbReference type="Google" id="ProtNLM"/>
    </source>
</evidence>
<dbReference type="GeneID" id="83062177"/>
<reference evidence="2 3" key="1">
    <citation type="journal article" date="2017" name="DNA Res.">
        <title>Complete genome sequence and expression profile of the commercial lytic enzyme producer Lysobacter enzymogenes M497-1.</title>
        <authorList>
            <person name="Takami H."/>
            <person name="Toyoda A."/>
            <person name="Uchiyama I."/>
            <person name="Itoh T."/>
            <person name="Takaki Y."/>
            <person name="Arai W."/>
            <person name="Nishi S."/>
            <person name="Kawai M."/>
            <person name="Shinya K."/>
            <person name="Ikeda H."/>
        </authorList>
    </citation>
    <scope>NUCLEOTIDE SEQUENCE [LARGE SCALE GENOMIC DNA]</scope>
    <source>
        <strain evidence="2 3">M497-1</strain>
    </source>
</reference>
<name>A0AAU9AJ72_LYSEN</name>
<evidence type="ECO:0000256" key="1">
    <source>
        <dbReference type="SAM" id="MobiDB-lite"/>
    </source>
</evidence>
<evidence type="ECO:0000313" key="2">
    <source>
        <dbReference type="EMBL" id="BAV95735.1"/>
    </source>
</evidence>
<gene>
    <name evidence="2" type="ORF">LEN_0248</name>
</gene>
<organism evidence="2 3">
    <name type="scientific">Lysobacter enzymogenes</name>
    <dbReference type="NCBI Taxonomy" id="69"/>
    <lineage>
        <taxon>Bacteria</taxon>
        <taxon>Pseudomonadati</taxon>
        <taxon>Pseudomonadota</taxon>
        <taxon>Gammaproteobacteria</taxon>
        <taxon>Lysobacterales</taxon>
        <taxon>Lysobacteraceae</taxon>
        <taxon>Lysobacter</taxon>
    </lineage>
</organism>
<proteinExistence type="predicted"/>